<gene>
    <name evidence="1" type="ORF">A2442_00740</name>
</gene>
<reference evidence="1 2" key="1">
    <citation type="journal article" date="2016" name="Nat. Commun.">
        <title>Thousands of microbial genomes shed light on interconnected biogeochemical processes in an aquifer system.</title>
        <authorList>
            <person name="Anantharaman K."/>
            <person name="Brown C.T."/>
            <person name="Hug L.A."/>
            <person name="Sharon I."/>
            <person name="Castelle C.J."/>
            <person name="Probst A.J."/>
            <person name="Thomas B.C."/>
            <person name="Singh A."/>
            <person name="Wilkins M.J."/>
            <person name="Karaoz U."/>
            <person name="Brodie E.L."/>
            <person name="Williams K.H."/>
            <person name="Hubbard S.S."/>
            <person name="Banfield J.F."/>
        </authorList>
    </citation>
    <scope>NUCLEOTIDE SEQUENCE [LARGE SCALE GENOMIC DNA]</scope>
</reference>
<name>A0A1F5EIU5_9BACT</name>
<accession>A0A1F5EIU5</accession>
<evidence type="ECO:0000313" key="2">
    <source>
        <dbReference type="Proteomes" id="UP000179003"/>
    </source>
</evidence>
<dbReference type="EMBL" id="MFAE01000006">
    <property type="protein sequence ID" value="OGD67283.1"/>
    <property type="molecule type" value="Genomic_DNA"/>
</dbReference>
<proteinExistence type="predicted"/>
<evidence type="ECO:0008006" key="3">
    <source>
        <dbReference type="Google" id="ProtNLM"/>
    </source>
</evidence>
<dbReference type="Proteomes" id="UP000179003">
    <property type="component" value="Unassembled WGS sequence"/>
</dbReference>
<evidence type="ECO:0000313" key="1">
    <source>
        <dbReference type="EMBL" id="OGD67283.1"/>
    </source>
</evidence>
<protein>
    <recommendedName>
        <fullName evidence="3">DUF5640 domain-containing protein</fullName>
    </recommendedName>
</protein>
<dbReference type="AlphaFoldDB" id="A0A1F5EIU5"/>
<comment type="caution">
    <text evidence="1">The sequence shown here is derived from an EMBL/GenBank/DDBJ whole genome shotgun (WGS) entry which is preliminary data.</text>
</comment>
<sequence>MKNLFYVILILVVVAVGSWFYKNTLPNLPNEEVVNEELKAIDESIAIEENNYQDNYDLKKDFVGRWESKEDSKSVIVFNENGGFESIYDGKSIDSGNWFVDGYKLINITNEEEFTYTIIFVGIERLELSYLPNGNTLSFSRIEE</sequence>
<organism evidence="1 2">
    <name type="scientific">Candidatus Campbellbacteria bacterium RIFOXYC2_FULL_35_25</name>
    <dbReference type="NCBI Taxonomy" id="1797582"/>
    <lineage>
        <taxon>Bacteria</taxon>
        <taxon>Candidatus Campbelliibacteriota</taxon>
    </lineage>
</organism>